<sequence>MPPYNEVNLSLRLGKSRKALPQPPAPQPAQQNLQWPDSLKEFVNTSFVRAAHLSSTQNFEFQSQMEKLVEQAISLNKLWENDWLAQKIPALDGGNLELECLQKKRYMENNDDNSFDSDERKRQRQSRFSQDRPRSPSSFSQQSFNEFSGNSASIQVSKKASKRALQSFVGCSQALEKNYLRLTTEPDPLMVRPQKVLEKSMEYVLRRFRTEKKDYSYINNQFKSIRQDLTVQHIKNDFAVAVYETHARIALENNDLGEFNQCQSQLSYLIRDQKRSGGLPAKSHQLELEFTCYRIIYMVMTGNHSDINKLRCEWGNEDAFIQHAFDLQQCQLIGNYHQFFVIYDIFCSQMPLARKLIQQHLLAKERIRALNTMSRAYRRLPMNFLNEELKFGSTEDTLNEFLTTYKLTDFVTGGDLDMALARDRINGIVVTTGFRKIDIKGQI</sequence>
<evidence type="ECO:0000313" key="1">
    <source>
        <dbReference type="EMBL" id="KAJ9096926.1"/>
    </source>
</evidence>
<evidence type="ECO:0000313" key="2">
    <source>
        <dbReference type="Proteomes" id="UP001241377"/>
    </source>
</evidence>
<dbReference type="EMBL" id="JASBWR010000090">
    <property type="protein sequence ID" value="KAJ9096926.1"/>
    <property type="molecule type" value="Genomic_DNA"/>
</dbReference>
<name>A0ACC2VE87_9TREE</name>
<reference evidence="1" key="1">
    <citation type="submission" date="2023-04" db="EMBL/GenBank/DDBJ databases">
        <title>Draft Genome sequencing of Naganishia species isolated from polar environments using Oxford Nanopore Technology.</title>
        <authorList>
            <person name="Leo P."/>
            <person name="Venkateswaran K."/>
        </authorList>
    </citation>
    <scope>NUCLEOTIDE SEQUENCE</scope>
    <source>
        <strain evidence="1">MNA-CCFEE 5261</strain>
    </source>
</reference>
<keyword evidence="2" id="KW-1185">Reference proteome</keyword>
<dbReference type="Proteomes" id="UP001241377">
    <property type="component" value="Unassembled WGS sequence"/>
</dbReference>
<comment type="caution">
    <text evidence="1">The sequence shown here is derived from an EMBL/GenBank/DDBJ whole genome shotgun (WGS) entry which is preliminary data.</text>
</comment>
<gene>
    <name evidence="1" type="ORF">QFC19_007025</name>
</gene>
<proteinExistence type="predicted"/>
<organism evidence="1 2">
    <name type="scientific">Naganishia cerealis</name>
    <dbReference type="NCBI Taxonomy" id="610337"/>
    <lineage>
        <taxon>Eukaryota</taxon>
        <taxon>Fungi</taxon>
        <taxon>Dikarya</taxon>
        <taxon>Basidiomycota</taxon>
        <taxon>Agaricomycotina</taxon>
        <taxon>Tremellomycetes</taxon>
        <taxon>Filobasidiales</taxon>
        <taxon>Filobasidiaceae</taxon>
        <taxon>Naganishia</taxon>
    </lineage>
</organism>
<protein>
    <submittedName>
        <fullName evidence="1">Uncharacterized protein</fullName>
    </submittedName>
</protein>
<accession>A0ACC2VE87</accession>